<dbReference type="Proteomes" id="UP001589568">
    <property type="component" value="Unassembled WGS sequence"/>
</dbReference>
<accession>A0ABV5P3N5</accession>
<keyword evidence="4" id="KW-1185">Reference proteome</keyword>
<feature type="chain" id="PRO_5047341216" evidence="2">
    <location>
        <begin position="28"/>
        <end position="64"/>
    </location>
</feature>
<feature type="region of interest" description="Disordered" evidence="1">
    <location>
        <begin position="31"/>
        <end position="64"/>
    </location>
</feature>
<proteinExistence type="predicted"/>
<evidence type="ECO:0000313" key="3">
    <source>
        <dbReference type="EMBL" id="MFB9477127.1"/>
    </source>
</evidence>
<keyword evidence="2" id="KW-0732">Signal</keyword>
<protein>
    <submittedName>
        <fullName evidence="3">Uncharacterized protein</fullName>
    </submittedName>
</protein>
<name>A0ABV5P3N5_9ACTN</name>
<feature type="signal peptide" evidence="2">
    <location>
        <begin position="1"/>
        <end position="27"/>
    </location>
</feature>
<evidence type="ECO:0000256" key="1">
    <source>
        <dbReference type="SAM" id="MobiDB-lite"/>
    </source>
</evidence>
<evidence type="ECO:0000313" key="4">
    <source>
        <dbReference type="Proteomes" id="UP001589568"/>
    </source>
</evidence>
<comment type="caution">
    <text evidence="3">The sequence shown here is derived from an EMBL/GenBank/DDBJ whole genome shotgun (WGS) entry which is preliminary data.</text>
</comment>
<evidence type="ECO:0000256" key="2">
    <source>
        <dbReference type="SAM" id="SignalP"/>
    </source>
</evidence>
<dbReference type="EMBL" id="JBHMCF010000060">
    <property type="protein sequence ID" value="MFB9477127.1"/>
    <property type="molecule type" value="Genomic_DNA"/>
</dbReference>
<gene>
    <name evidence="3" type="ORF">ACFFR3_47195</name>
</gene>
<dbReference type="RefSeq" id="WP_379485299.1">
    <property type="nucleotide sequence ID" value="NZ_JBHMCF010000060.1"/>
</dbReference>
<sequence length="64" mass="6660">MFPRLLVAAAVTLSALIGPAWTSTAGAATVAQDPVPLPPVPGGSDDPYLEQPPDAEHNDRRGQR</sequence>
<reference evidence="3 4" key="1">
    <citation type="submission" date="2024-09" db="EMBL/GenBank/DDBJ databases">
        <authorList>
            <person name="Sun Q."/>
            <person name="Mori K."/>
        </authorList>
    </citation>
    <scope>NUCLEOTIDE SEQUENCE [LARGE SCALE GENOMIC DNA]</scope>
    <source>
        <strain evidence="3 4">JCM 3324</strain>
    </source>
</reference>
<feature type="compositionally biased region" description="Basic and acidic residues" evidence="1">
    <location>
        <begin position="54"/>
        <end position="64"/>
    </location>
</feature>
<organism evidence="3 4">
    <name type="scientific">Nonomuraea salmonea</name>
    <dbReference type="NCBI Taxonomy" id="46181"/>
    <lineage>
        <taxon>Bacteria</taxon>
        <taxon>Bacillati</taxon>
        <taxon>Actinomycetota</taxon>
        <taxon>Actinomycetes</taxon>
        <taxon>Streptosporangiales</taxon>
        <taxon>Streptosporangiaceae</taxon>
        <taxon>Nonomuraea</taxon>
    </lineage>
</organism>